<proteinExistence type="inferred from homology"/>
<evidence type="ECO:0000256" key="5">
    <source>
        <dbReference type="SAM" id="SignalP"/>
    </source>
</evidence>
<evidence type="ECO:0000256" key="4">
    <source>
        <dbReference type="ARBA" id="ARBA00023145"/>
    </source>
</evidence>
<accession>A0ABY5T170</accession>
<evidence type="ECO:0000256" key="1">
    <source>
        <dbReference type="ARBA" id="ARBA00006586"/>
    </source>
</evidence>
<reference evidence="6" key="1">
    <citation type="submission" date="2022-02" db="EMBL/GenBank/DDBJ databases">
        <title>Qipengyuania spongiae sp. nov., isolated from marine sponge.</title>
        <authorList>
            <person name="Li Z."/>
            <person name="Zhang M."/>
        </authorList>
    </citation>
    <scope>NUCLEOTIDE SEQUENCE</scope>
    <source>
        <strain evidence="6">PHS-Z21</strain>
    </source>
</reference>
<dbReference type="InterPro" id="IPR023343">
    <property type="entry name" value="Penicillin_amidase_dom1"/>
</dbReference>
<keyword evidence="4" id="KW-0865">Zymogen</keyword>
<dbReference type="InterPro" id="IPR043146">
    <property type="entry name" value="Penicillin_amidase_N_B-knob"/>
</dbReference>
<keyword evidence="3" id="KW-0378">Hydrolase</keyword>
<dbReference type="SUPFAM" id="SSF56235">
    <property type="entry name" value="N-terminal nucleophile aminohydrolases (Ntn hydrolases)"/>
    <property type="match status" value="1"/>
</dbReference>
<organism evidence="6 7">
    <name type="scientific">Qipengyuania spongiae</name>
    <dbReference type="NCBI Taxonomy" id="2909673"/>
    <lineage>
        <taxon>Bacteria</taxon>
        <taxon>Pseudomonadati</taxon>
        <taxon>Pseudomonadota</taxon>
        <taxon>Alphaproteobacteria</taxon>
        <taxon>Sphingomonadales</taxon>
        <taxon>Erythrobacteraceae</taxon>
        <taxon>Qipengyuania</taxon>
    </lineage>
</organism>
<dbReference type="Pfam" id="PF01804">
    <property type="entry name" value="Penicil_amidase"/>
    <property type="match status" value="1"/>
</dbReference>
<dbReference type="Proteomes" id="UP001065265">
    <property type="component" value="Chromosome"/>
</dbReference>
<dbReference type="InterPro" id="IPR043147">
    <property type="entry name" value="Penicillin_amidase_A-knob"/>
</dbReference>
<dbReference type="InterPro" id="IPR029055">
    <property type="entry name" value="Ntn_hydrolases_N"/>
</dbReference>
<dbReference type="PROSITE" id="PS51257">
    <property type="entry name" value="PROKAR_LIPOPROTEIN"/>
    <property type="match status" value="1"/>
</dbReference>
<dbReference type="InterPro" id="IPR002692">
    <property type="entry name" value="S45"/>
</dbReference>
<dbReference type="Gene3D" id="3.60.20.10">
    <property type="entry name" value="Glutamine Phosphoribosylpyrophosphate, subunit 1, domain 1"/>
    <property type="match status" value="1"/>
</dbReference>
<protein>
    <submittedName>
        <fullName evidence="6">Penicillin acylase family protein</fullName>
    </submittedName>
</protein>
<dbReference type="Gene3D" id="2.30.120.10">
    <property type="match status" value="1"/>
</dbReference>
<gene>
    <name evidence="6" type="ORF">L1F33_02410</name>
</gene>
<evidence type="ECO:0000256" key="2">
    <source>
        <dbReference type="ARBA" id="ARBA00022729"/>
    </source>
</evidence>
<dbReference type="RefSeq" id="WP_265559562.1">
    <property type="nucleotide sequence ID" value="NZ_CP092471.1"/>
</dbReference>
<dbReference type="Gene3D" id="1.10.1400.10">
    <property type="match status" value="1"/>
</dbReference>
<dbReference type="PANTHER" id="PTHR34218">
    <property type="entry name" value="PEPTIDASE S45 PENICILLIN AMIDASE"/>
    <property type="match status" value="1"/>
</dbReference>
<feature type="chain" id="PRO_5046250513" evidence="5">
    <location>
        <begin position="16"/>
        <end position="722"/>
    </location>
</feature>
<evidence type="ECO:0000313" key="7">
    <source>
        <dbReference type="Proteomes" id="UP001065265"/>
    </source>
</evidence>
<evidence type="ECO:0000256" key="3">
    <source>
        <dbReference type="ARBA" id="ARBA00022801"/>
    </source>
</evidence>
<evidence type="ECO:0000313" key="6">
    <source>
        <dbReference type="EMBL" id="UVI39836.1"/>
    </source>
</evidence>
<dbReference type="Gene3D" id="1.10.439.10">
    <property type="entry name" value="Penicillin Amidohydrolase, domain 1"/>
    <property type="match status" value="1"/>
</dbReference>
<dbReference type="EMBL" id="CP092471">
    <property type="protein sequence ID" value="UVI39836.1"/>
    <property type="molecule type" value="Genomic_DNA"/>
</dbReference>
<feature type="signal peptide" evidence="5">
    <location>
        <begin position="1"/>
        <end position="15"/>
    </location>
</feature>
<sequence length="722" mass="77596">MRRLAVLTVSALALAGCATTTPQQGDRIAPLAVSAAECCNAQQAEITWDEWGVPHIRAGSDEALRYAYGWAQARGRPDQLLELIGTARGRGAEYWGADRLAEAQMLWTLGVPQSAEKLHAAQTPEYRAQIDAFADGINAWFAAHPESGSAEMRQVLPISGADIIGHIQRVVNLTFNGGRELAQAQRLIASAAAEPGEAGSNGWAIAPSRSASGNAMLLMNPHLPWDGIYTWFEGHHVSPGQNAYGVSLIGQPFPSIMFNEQLGWTHTVNVLDNADIYLFDLAEGGYRIGNEVLPFETETVSLKVRGEGGAMTTRELPIRRTSQGPVIGMANGKAVVVKIAGLGEADHARTFDQYAAMAKADSRAEFEQALAQMQLPMFNVIYADRAGEILYVSNGLTPVRAKGDAAFWAAPVDGSDPANLWSAYRPYSELVRVANPPSGFVQNANEPGYTATLPVVTGPQDYPQDYPVPSLDGRPQHSLELLLADKSISLDEMIAYAHDTRFTMADNLLDDLIAAARRSDDATAMRAGEVLAGWDRRHDAESRGAALFALWAFGFLQNGGDPYERKWSFDDPDAFPEGIDDAKEPAAVAALVGAAQMLEKAGAPLDVPWGVVARTPDGKGGTLPSNLGIGQFGAFRPAYFAPKVDGTGLEFLGGTGWVAAIEFAQQPRARAILPYGNFAAPPEWVRDQHGLYATGQLREVNYAEDSLAGKIRETEAITVPAD</sequence>
<comment type="similarity">
    <text evidence="1">Belongs to the peptidase S45 family.</text>
</comment>
<dbReference type="PANTHER" id="PTHR34218:SF3">
    <property type="entry name" value="ACYL-HOMOSERINE LACTONE ACYLASE PVDQ"/>
    <property type="match status" value="1"/>
</dbReference>
<name>A0ABY5T170_9SPHN</name>
<keyword evidence="2 5" id="KW-0732">Signal</keyword>
<keyword evidence="7" id="KW-1185">Reference proteome</keyword>